<comment type="caution">
    <text evidence="1">The sequence shown here is derived from an EMBL/GenBank/DDBJ whole genome shotgun (WGS) entry which is preliminary data.</text>
</comment>
<evidence type="ECO:0000313" key="2">
    <source>
        <dbReference type="Proteomes" id="UP000613011"/>
    </source>
</evidence>
<dbReference type="AlphaFoldDB" id="A0A936ZT17"/>
<reference evidence="1" key="1">
    <citation type="submission" date="2021-01" db="EMBL/GenBank/DDBJ databases">
        <title>Ramlibacter sp. strain AW1 16S ribosomal RNA gene Genome sequencing and assembly.</title>
        <authorList>
            <person name="Kang M."/>
        </authorList>
    </citation>
    <scope>NUCLEOTIDE SEQUENCE</scope>
    <source>
        <strain evidence="1">AW1</strain>
    </source>
</reference>
<dbReference type="InterPro" id="IPR053785">
    <property type="entry name" value="PhaP6-like"/>
</dbReference>
<dbReference type="NCBIfam" id="NF045536">
    <property type="entry name" value="phasin_PhaP6"/>
    <property type="match status" value="1"/>
</dbReference>
<sequence>MKQCTALAVAAPQVVAHRVSRMALAGPVLSNRDRREFQRMFTEKSSAFVESWMAMWMEWARTSWTMAAGAFTGGPWTAARWAENMSAASVAVAARGLAPVHRRATANSKRLGALKG</sequence>
<proteinExistence type="predicted"/>
<name>A0A936ZT17_9BURK</name>
<protein>
    <submittedName>
        <fullName evidence="1">Uncharacterized protein</fullName>
    </submittedName>
</protein>
<dbReference type="Proteomes" id="UP000613011">
    <property type="component" value="Unassembled WGS sequence"/>
</dbReference>
<evidence type="ECO:0000313" key="1">
    <source>
        <dbReference type="EMBL" id="MBL0420089.1"/>
    </source>
</evidence>
<dbReference type="EMBL" id="JAEQNA010000001">
    <property type="protein sequence ID" value="MBL0420089.1"/>
    <property type="molecule type" value="Genomic_DNA"/>
</dbReference>
<organism evidence="1 2">
    <name type="scientific">Ramlibacter aurantiacus</name>
    <dbReference type="NCBI Taxonomy" id="2801330"/>
    <lineage>
        <taxon>Bacteria</taxon>
        <taxon>Pseudomonadati</taxon>
        <taxon>Pseudomonadota</taxon>
        <taxon>Betaproteobacteria</taxon>
        <taxon>Burkholderiales</taxon>
        <taxon>Comamonadaceae</taxon>
        <taxon>Ramlibacter</taxon>
    </lineage>
</organism>
<gene>
    <name evidence="1" type="ORF">JI739_06980</name>
</gene>
<keyword evidence="2" id="KW-1185">Reference proteome</keyword>
<accession>A0A936ZT17</accession>